<name>A0A935C502_9BACT</name>
<dbReference type="RefSeq" id="WP_201429251.1">
    <property type="nucleotide sequence ID" value="NZ_JAEQBW010000001.1"/>
</dbReference>
<proteinExistence type="predicted"/>
<dbReference type="EMBL" id="JAEQBW010000001">
    <property type="protein sequence ID" value="MBK6263559.1"/>
    <property type="molecule type" value="Genomic_DNA"/>
</dbReference>
<dbReference type="AlphaFoldDB" id="A0A935C502"/>
<evidence type="ECO:0000256" key="1">
    <source>
        <dbReference type="SAM" id="Phobius"/>
    </source>
</evidence>
<evidence type="ECO:0000313" key="3">
    <source>
        <dbReference type="Proteomes" id="UP000611723"/>
    </source>
</evidence>
<comment type="caution">
    <text evidence="2">The sequence shown here is derived from an EMBL/GenBank/DDBJ whole genome shotgun (WGS) entry which is preliminary data.</text>
</comment>
<sequence length="501" mass="54749">MKEFDKDKDLFNTSVRRKFNEAKVEPSSNVWEGIEAELLKHDNVKMQRKAVFYRNVAAAVLLIAVVSIYFNLQGVKFQGQESKIETIDLSNSLVQWENNGSDILAEIKSPKALSESQTESDNGIGIAGQNEVTRGRATKLEKKDVLDVSGGSDENFISNNRKDAGSSSFAIAGNESGNQVGVYEINKATSPPINQDQNGLSRLTALSPSALEINELKLADVDIKDVSYFAVSSLDKDKNNSNIAFQSAFNLGSSSFNPNTNITSGPLQSSFSALNTPGTSGRSLTGSDVQYSKERELVESLSSAPINSNLSMTFGVHAGLSINERWKIKSGLQYGNYRTSSQSSAVVRDVNSDELYPYHGASSSTELSDGKIINVTSEYDLYNDFQILSVPLLVSYKFIDRKFGIGLVGGASADFLLKNTIRGGSDQISDISFDQNDRKSYKNSFYSALAGVEFSYSFSKNYAISLTPTYKKALTNITNDGASFNSTPDFISLDMSIQYMF</sequence>
<keyword evidence="1" id="KW-0812">Transmembrane</keyword>
<accession>A0A935C502</accession>
<reference evidence="2" key="1">
    <citation type="submission" date="2021-01" db="EMBL/GenBank/DDBJ databases">
        <title>Marivirga aurantiaca sp. nov., isolated from intertidal surface sediments.</title>
        <authorList>
            <person name="Zhang M."/>
        </authorList>
    </citation>
    <scope>NUCLEOTIDE SEQUENCE</scope>
    <source>
        <strain evidence="2">S37H4</strain>
    </source>
</reference>
<feature type="transmembrane region" description="Helical" evidence="1">
    <location>
        <begin position="51"/>
        <end position="72"/>
    </location>
</feature>
<keyword evidence="1" id="KW-1133">Transmembrane helix</keyword>
<evidence type="ECO:0008006" key="4">
    <source>
        <dbReference type="Google" id="ProtNLM"/>
    </source>
</evidence>
<dbReference type="Proteomes" id="UP000611723">
    <property type="component" value="Unassembled WGS sequence"/>
</dbReference>
<evidence type="ECO:0000313" key="2">
    <source>
        <dbReference type="EMBL" id="MBK6263559.1"/>
    </source>
</evidence>
<keyword evidence="3" id="KW-1185">Reference proteome</keyword>
<keyword evidence="1" id="KW-0472">Membrane</keyword>
<protein>
    <recommendedName>
        <fullName evidence="4">Outer membrane protein beta-barrel domain-containing protein</fullName>
    </recommendedName>
</protein>
<organism evidence="2 3">
    <name type="scientific">Marivirga aurantiaca</name>
    <dbReference type="NCBI Taxonomy" id="2802615"/>
    <lineage>
        <taxon>Bacteria</taxon>
        <taxon>Pseudomonadati</taxon>
        <taxon>Bacteroidota</taxon>
        <taxon>Cytophagia</taxon>
        <taxon>Cytophagales</taxon>
        <taxon>Marivirgaceae</taxon>
        <taxon>Marivirga</taxon>
    </lineage>
</organism>
<gene>
    <name evidence="2" type="ORF">JKA74_00815</name>
</gene>